<dbReference type="Proteomes" id="UP000035955">
    <property type="component" value="Unassembled WGS sequence"/>
</dbReference>
<dbReference type="RefSeq" id="WP_048445506.1">
    <property type="nucleotide sequence ID" value="NZ_LABY01000121.1"/>
</dbReference>
<evidence type="ECO:0000313" key="1">
    <source>
        <dbReference type="EMBL" id="KMO35267.1"/>
    </source>
</evidence>
<dbReference type="AlphaFoldDB" id="A0A0J6SNR5"/>
<accession>A0A0J6SNR5</accession>
<dbReference type="EMBL" id="LABY01000121">
    <property type="protein sequence ID" value="KMO35267.1"/>
    <property type="molecule type" value="Genomic_DNA"/>
</dbReference>
<dbReference type="OrthoDB" id="9554455at2"/>
<dbReference type="PATRIC" id="fig|298794.3.peg.675"/>
<organism evidence="1 2">
    <name type="scientific">Methylobacterium variabile</name>
    <dbReference type="NCBI Taxonomy" id="298794"/>
    <lineage>
        <taxon>Bacteria</taxon>
        <taxon>Pseudomonadati</taxon>
        <taxon>Pseudomonadota</taxon>
        <taxon>Alphaproteobacteria</taxon>
        <taxon>Hyphomicrobiales</taxon>
        <taxon>Methylobacteriaceae</taxon>
        <taxon>Methylobacterium</taxon>
    </lineage>
</organism>
<proteinExistence type="predicted"/>
<sequence>MFTTKSAQFHKIDGSLRAAAVDPDMILKAVVKVTEPGYVPPGVTVRSQIDETLLTGEATASTLPVLDSDPKIVSVSLSRPLRIID</sequence>
<comment type="caution">
    <text evidence="1">The sequence shown here is derived from an EMBL/GenBank/DDBJ whole genome shotgun (WGS) entry which is preliminary data.</text>
</comment>
<evidence type="ECO:0000313" key="2">
    <source>
        <dbReference type="Proteomes" id="UP000035955"/>
    </source>
</evidence>
<gene>
    <name evidence="1" type="ORF">VQ02_17615</name>
</gene>
<name>A0A0J6SNR5_9HYPH</name>
<protein>
    <submittedName>
        <fullName evidence="1">Uncharacterized protein</fullName>
    </submittedName>
</protein>
<keyword evidence="2" id="KW-1185">Reference proteome</keyword>
<reference evidence="1 2" key="1">
    <citation type="submission" date="2015-03" db="EMBL/GenBank/DDBJ databases">
        <title>Genome sequencing of Methylobacterium variabile DSM 16961.</title>
        <authorList>
            <person name="Chaudhry V."/>
            <person name="Patil P.B."/>
        </authorList>
    </citation>
    <scope>NUCLEOTIDE SEQUENCE [LARGE SCALE GENOMIC DNA]</scope>
    <source>
        <strain evidence="1 2">DSM 16961</strain>
    </source>
</reference>